<accession>A0A7J7JY71</accession>
<proteinExistence type="predicted"/>
<feature type="region of interest" description="Disordered" evidence="1">
    <location>
        <begin position="28"/>
        <end position="72"/>
    </location>
</feature>
<sequence>MNMEQNIFAVKSVFYLLAKLQQIELTWRKDETGSTKESIPQSVTPPPIKLVTPPPTQLVTPPPTQLVTPPST</sequence>
<dbReference type="Proteomes" id="UP000593567">
    <property type="component" value="Unassembled WGS sequence"/>
</dbReference>
<evidence type="ECO:0000313" key="3">
    <source>
        <dbReference type="Proteomes" id="UP000593567"/>
    </source>
</evidence>
<evidence type="ECO:0000256" key="1">
    <source>
        <dbReference type="SAM" id="MobiDB-lite"/>
    </source>
</evidence>
<feature type="compositionally biased region" description="Pro residues" evidence="1">
    <location>
        <begin position="43"/>
        <end position="64"/>
    </location>
</feature>
<organism evidence="2 3">
    <name type="scientific">Bugula neritina</name>
    <name type="common">Brown bryozoan</name>
    <name type="synonym">Sertularia neritina</name>
    <dbReference type="NCBI Taxonomy" id="10212"/>
    <lineage>
        <taxon>Eukaryota</taxon>
        <taxon>Metazoa</taxon>
        <taxon>Spiralia</taxon>
        <taxon>Lophotrochozoa</taxon>
        <taxon>Bryozoa</taxon>
        <taxon>Gymnolaemata</taxon>
        <taxon>Cheilostomatida</taxon>
        <taxon>Flustrina</taxon>
        <taxon>Buguloidea</taxon>
        <taxon>Bugulidae</taxon>
        <taxon>Bugula</taxon>
    </lineage>
</organism>
<reference evidence="2" key="1">
    <citation type="submission" date="2020-06" db="EMBL/GenBank/DDBJ databases">
        <title>Draft genome of Bugula neritina, a colonial animal packing powerful symbionts and potential medicines.</title>
        <authorList>
            <person name="Rayko M."/>
        </authorList>
    </citation>
    <scope>NUCLEOTIDE SEQUENCE [LARGE SCALE GENOMIC DNA]</scope>
    <source>
        <strain evidence="2">Kwan_BN1</strain>
    </source>
</reference>
<dbReference type="EMBL" id="VXIV02001658">
    <property type="protein sequence ID" value="KAF6030893.1"/>
    <property type="molecule type" value="Genomic_DNA"/>
</dbReference>
<protein>
    <submittedName>
        <fullName evidence="2">Uncharacterized protein</fullName>
    </submittedName>
</protein>
<name>A0A7J7JY71_BUGNE</name>
<comment type="caution">
    <text evidence="2">The sequence shown here is derived from an EMBL/GenBank/DDBJ whole genome shotgun (WGS) entry which is preliminary data.</text>
</comment>
<evidence type="ECO:0000313" key="2">
    <source>
        <dbReference type="EMBL" id="KAF6030893.1"/>
    </source>
</evidence>
<gene>
    <name evidence="2" type="ORF">EB796_010779</name>
</gene>
<keyword evidence="3" id="KW-1185">Reference proteome</keyword>
<dbReference type="AlphaFoldDB" id="A0A7J7JY71"/>